<organism evidence="10 11">
    <name type="scientific">Pseudohalioglobus lutimaris</name>
    <dbReference type="NCBI Taxonomy" id="1737061"/>
    <lineage>
        <taxon>Bacteria</taxon>
        <taxon>Pseudomonadati</taxon>
        <taxon>Pseudomonadota</taxon>
        <taxon>Gammaproteobacteria</taxon>
        <taxon>Cellvibrionales</taxon>
        <taxon>Halieaceae</taxon>
        <taxon>Pseudohalioglobus</taxon>
    </lineage>
</organism>
<dbReference type="EMBL" id="PKUS01000018">
    <property type="protein sequence ID" value="PLW68198.1"/>
    <property type="molecule type" value="Genomic_DNA"/>
</dbReference>
<dbReference type="NCBIfam" id="TIGR00525">
    <property type="entry name" value="folB"/>
    <property type="match status" value="1"/>
</dbReference>
<dbReference type="CDD" id="cd00534">
    <property type="entry name" value="DHNA_DHNTPE"/>
    <property type="match status" value="1"/>
</dbReference>
<comment type="pathway">
    <text evidence="3 8">Cofactor biosynthesis; tetrahydrofolate biosynthesis; 2-amino-4-hydroxy-6-hydroxymethyl-7,8-dihydropteridine diphosphate from 7,8-dihydroneopterin triphosphate: step 3/4.</text>
</comment>
<protein>
    <recommendedName>
        <fullName evidence="8">7,8-dihydroneopterin aldolase</fullName>
        <ecNumber evidence="8">4.1.2.25</ecNumber>
    </recommendedName>
</protein>
<comment type="similarity">
    <text evidence="4 8">Belongs to the DHNA family.</text>
</comment>
<evidence type="ECO:0000256" key="7">
    <source>
        <dbReference type="ARBA" id="ARBA00023239"/>
    </source>
</evidence>
<dbReference type="OrthoDB" id="9810587at2"/>
<dbReference type="GO" id="GO:0046656">
    <property type="term" value="P:folic acid biosynthetic process"/>
    <property type="evidence" value="ECO:0007669"/>
    <property type="project" value="UniProtKB-UniRule"/>
</dbReference>
<dbReference type="PANTHER" id="PTHR42844">
    <property type="entry name" value="DIHYDRONEOPTERIN ALDOLASE 1-RELATED"/>
    <property type="match status" value="1"/>
</dbReference>
<dbReference type="RefSeq" id="WP_101518353.1">
    <property type="nucleotide sequence ID" value="NZ_PKUS01000018.1"/>
</dbReference>
<keyword evidence="5 8" id="KW-0289">Folate biosynthesis</keyword>
<evidence type="ECO:0000256" key="5">
    <source>
        <dbReference type="ARBA" id="ARBA00022909"/>
    </source>
</evidence>
<dbReference type="EC" id="4.1.2.25" evidence="8"/>
<dbReference type="FunFam" id="3.30.1130.10:FF:000002">
    <property type="entry name" value="7,8-dihydroneopterin aldolase"/>
    <property type="match status" value="1"/>
</dbReference>
<reference evidence="10 11" key="1">
    <citation type="submission" date="2018-01" db="EMBL/GenBank/DDBJ databases">
        <title>The draft genome sequence of Halioglobus lutimaris HF004.</title>
        <authorList>
            <person name="Du Z.-J."/>
            <person name="Shi M.-J."/>
        </authorList>
    </citation>
    <scope>NUCLEOTIDE SEQUENCE [LARGE SCALE GENOMIC DNA]</scope>
    <source>
        <strain evidence="10 11">HF004</strain>
    </source>
</reference>
<evidence type="ECO:0000256" key="3">
    <source>
        <dbReference type="ARBA" id="ARBA00005013"/>
    </source>
</evidence>
<evidence type="ECO:0000256" key="4">
    <source>
        <dbReference type="ARBA" id="ARBA00005708"/>
    </source>
</evidence>
<name>A0A2N5X141_9GAMM</name>
<evidence type="ECO:0000313" key="11">
    <source>
        <dbReference type="Proteomes" id="UP000235005"/>
    </source>
</evidence>
<dbReference type="GO" id="GO:0004150">
    <property type="term" value="F:dihydroneopterin aldolase activity"/>
    <property type="evidence" value="ECO:0007669"/>
    <property type="project" value="UniProtKB-UniRule"/>
</dbReference>
<accession>A0A2N5X141</accession>
<keyword evidence="6" id="KW-0413">Isomerase</keyword>
<comment type="catalytic activity">
    <reaction evidence="2 8">
        <text>7,8-dihydroneopterin = 6-hydroxymethyl-7,8-dihydropterin + glycolaldehyde</text>
        <dbReference type="Rhea" id="RHEA:10540"/>
        <dbReference type="ChEBI" id="CHEBI:17001"/>
        <dbReference type="ChEBI" id="CHEBI:17071"/>
        <dbReference type="ChEBI" id="CHEBI:44841"/>
        <dbReference type="EC" id="4.1.2.25"/>
    </reaction>
</comment>
<dbReference type="UniPathway" id="UPA00077">
    <property type="reaction ID" value="UER00154"/>
</dbReference>
<dbReference type="InterPro" id="IPR043133">
    <property type="entry name" value="GTP-CH-I_C/QueF"/>
</dbReference>
<dbReference type="NCBIfam" id="TIGR00526">
    <property type="entry name" value="folB_dom"/>
    <property type="match status" value="1"/>
</dbReference>
<dbReference type="AlphaFoldDB" id="A0A2N5X141"/>
<feature type="domain" description="Dihydroneopterin aldolase/epimerase" evidence="9">
    <location>
        <begin position="5"/>
        <end position="115"/>
    </location>
</feature>
<comment type="function">
    <text evidence="8">Catalyzes the conversion of 7,8-dihydroneopterin to 6-hydroxymethyl-7,8-dihydropterin.</text>
</comment>
<comment type="caution">
    <text evidence="10">The sequence shown here is derived from an EMBL/GenBank/DDBJ whole genome shotgun (WGS) entry which is preliminary data.</text>
</comment>
<proteinExistence type="inferred from homology"/>
<dbReference type="Pfam" id="PF02152">
    <property type="entry name" value="FolB"/>
    <property type="match status" value="1"/>
</dbReference>
<evidence type="ECO:0000313" key="10">
    <source>
        <dbReference type="EMBL" id="PLW68198.1"/>
    </source>
</evidence>
<dbReference type="Gene3D" id="3.30.1130.10">
    <property type="match status" value="1"/>
</dbReference>
<evidence type="ECO:0000256" key="1">
    <source>
        <dbReference type="ARBA" id="ARBA00000693"/>
    </source>
</evidence>
<dbReference type="InterPro" id="IPR006157">
    <property type="entry name" value="FolB_dom"/>
</dbReference>
<dbReference type="InterPro" id="IPR006156">
    <property type="entry name" value="Dihydroneopterin_aldolase"/>
</dbReference>
<evidence type="ECO:0000256" key="6">
    <source>
        <dbReference type="ARBA" id="ARBA00023235"/>
    </source>
</evidence>
<evidence type="ECO:0000256" key="2">
    <source>
        <dbReference type="ARBA" id="ARBA00001353"/>
    </source>
</evidence>
<dbReference type="SMART" id="SM00905">
    <property type="entry name" value="FolB"/>
    <property type="match status" value="1"/>
</dbReference>
<dbReference type="SUPFAM" id="SSF55620">
    <property type="entry name" value="Tetrahydrobiopterin biosynthesis enzymes-like"/>
    <property type="match status" value="1"/>
</dbReference>
<dbReference type="GO" id="GO:0046654">
    <property type="term" value="P:tetrahydrofolate biosynthetic process"/>
    <property type="evidence" value="ECO:0007669"/>
    <property type="project" value="UniProtKB-UniRule"/>
</dbReference>
<evidence type="ECO:0000259" key="9">
    <source>
        <dbReference type="SMART" id="SM00905"/>
    </source>
</evidence>
<evidence type="ECO:0000256" key="8">
    <source>
        <dbReference type="RuleBase" id="RU362079"/>
    </source>
</evidence>
<keyword evidence="11" id="KW-1185">Reference proteome</keyword>
<sequence length="119" mass="13068">MTDIVYIRGLQAEAVIGVYDWERSIRQTLILDLELASDNRAAAATDAIEDAVDYDAISGRILGYVGDSEFQLIETLAERIAELLQREFGVTWLRLQLAKPGAVKAADSVGVIIERGSRS</sequence>
<gene>
    <name evidence="10" type="primary">folB</name>
    <name evidence="10" type="ORF">C0039_13490</name>
</gene>
<dbReference type="GO" id="GO:0005737">
    <property type="term" value="C:cytoplasm"/>
    <property type="evidence" value="ECO:0007669"/>
    <property type="project" value="TreeGrafter"/>
</dbReference>
<keyword evidence="7 8" id="KW-0456">Lyase</keyword>
<dbReference type="GO" id="GO:0016853">
    <property type="term" value="F:isomerase activity"/>
    <property type="evidence" value="ECO:0007669"/>
    <property type="project" value="UniProtKB-KW"/>
</dbReference>
<dbReference type="PANTHER" id="PTHR42844:SF1">
    <property type="entry name" value="DIHYDRONEOPTERIN ALDOLASE 1-RELATED"/>
    <property type="match status" value="1"/>
</dbReference>
<comment type="catalytic activity">
    <reaction evidence="1">
        <text>7,8-dihydroneopterin = 7,8-dihydromonapterin</text>
        <dbReference type="Rhea" id="RHEA:45328"/>
        <dbReference type="ChEBI" id="CHEBI:17001"/>
        <dbReference type="ChEBI" id="CHEBI:71175"/>
        <dbReference type="EC" id="5.1.99.8"/>
    </reaction>
</comment>
<dbReference type="Proteomes" id="UP000235005">
    <property type="component" value="Unassembled WGS sequence"/>
</dbReference>